<dbReference type="AlphaFoldDB" id="A0A158KT00"/>
<keyword evidence="2" id="KW-1185">Reference proteome</keyword>
<comment type="caution">
    <text evidence="1">The sequence shown here is derived from an EMBL/GenBank/DDBJ whole genome shotgun (WGS) entry which is preliminary data.</text>
</comment>
<evidence type="ECO:0000313" key="2">
    <source>
        <dbReference type="Proteomes" id="UP000054925"/>
    </source>
</evidence>
<accession>A0A158KT00</accession>
<dbReference type="EMBL" id="FCOL02000100">
    <property type="protein sequence ID" value="SAL83561.1"/>
    <property type="molecule type" value="Genomic_DNA"/>
</dbReference>
<evidence type="ECO:0000313" key="1">
    <source>
        <dbReference type="EMBL" id="SAL83561.1"/>
    </source>
</evidence>
<proteinExistence type="predicted"/>
<organism evidence="1 2">
    <name type="scientific">Caballeronia terrestris</name>
    <dbReference type="NCBI Taxonomy" id="1226301"/>
    <lineage>
        <taxon>Bacteria</taxon>
        <taxon>Pseudomonadati</taxon>
        <taxon>Pseudomonadota</taxon>
        <taxon>Betaproteobacteria</taxon>
        <taxon>Burkholderiales</taxon>
        <taxon>Burkholderiaceae</taxon>
        <taxon>Caballeronia</taxon>
    </lineage>
</organism>
<name>A0A158KT00_9BURK</name>
<sequence>MCYGKPDKMLADILQLHPLIPDESGLTSLADFEPFCVYSSCDPDNAWAKPASVSARLAKTCA</sequence>
<protein>
    <submittedName>
        <fullName evidence="1">Uncharacterized protein</fullName>
    </submittedName>
</protein>
<gene>
    <name evidence="1" type="ORF">AWB67_06440</name>
</gene>
<reference evidence="1" key="1">
    <citation type="submission" date="2016-01" db="EMBL/GenBank/DDBJ databases">
        <authorList>
            <person name="Peeters C."/>
        </authorList>
    </citation>
    <scope>NUCLEOTIDE SEQUENCE [LARGE SCALE GENOMIC DNA]</scope>
    <source>
        <strain evidence="1">LMG 22937</strain>
    </source>
</reference>
<dbReference type="Proteomes" id="UP000054925">
    <property type="component" value="Unassembled WGS sequence"/>
</dbReference>